<dbReference type="AlphaFoldDB" id="A0A915EN76"/>
<evidence type="ECO:0000313" key="2">
    <source>
        <dbReference type="Proteomes" id="UP000887574"/>
    </source>
</evidence>
<dbReference type="WBParaSite" id="jg771">
    <property type="protein sequence ID" value="jg771"/>
    <property type="gene ID" value="jg771"/>
</dbReference>
<name>A0A915EN76_9BILA</name>
<dbReference type="InterPro" id="IPR000668">
    <property type="entry name" value="Peptidase_C1A_C"/>
</dbReference>
<dbReference type="GO" id="GO:0008234">
    <property type="term" value="F:cysteine-type peptidase activity"/>
    <property type="evidence" value="ECO:0007669"/>
    <property type="project" value="InterPro"/>
</dbReference>
<dbReference type="SMART" id="SM00645">
    <property type="entry name" value="Pept_C1"/>
    <property type="match status" value="1"/>
</dbReference>
<dbReference type="InterPro" id="IPR038765">
    <property type="entry name" value="Papain-like_cys_pep_sf"/>
</dbReference>
<dbReference type="Proteomes" id="UP000887574">
    <property type="component" value="Unplaced"/>
</dbReference>
<protein>
    <submittedName>
        <fullName evidence="3">Peptidase C1A papain C-terminal domain-containing protein</fullName>
    </submittedName>
</protein>
<reference evidence="3" key="1">
    <citation type="submission" date="2022-11" db="UniProtKB">
        <authorList>
            <consortium name="WormBaseParasite"/>
        </authorList>
    </citation>
    <scope>IDENTIFICATION</scope>
</reference>
<proteinExistence type="predicted"/>
<evidence type="ECO:0000313" key="3">
    <source>
        <dbReference type="WBParaSite" id="jg771"/>
    </source>
</evidence>
<dbReference type="GO" id="GO:0006508">
    <property type="term" value="P:proteolysis"/>
    <property type="evidence" value="ECO:0007669"/>
    <property type="project" value="InterPro"/>
</dbReference>
<evidence type="ECO:0000259" key="1">
    <source>
        <dbReference type="SMART" id="SM00645"/>
    </source>
</evidence>
<accession>A0A915EN76</accession>
<dbReference type="SUPFAM" id="SSF54001">
    <property type="entry name" value="Cysteine proteinases"/>
    <property type="match status" value="1"/>
</dbReference>
<dbReference type="Pfam" id="PF00112">
    <property type="entry name" value="Peptidase_C1"/>
    <property type="match status" value="1"/>
</dbReference>
<organism evidence="2 3">
    <name type="scientific">Ditylenchus dipsaci</name>
    <dbReference type="NCBI Taxonomy" id="166011"/>
    <lineage>
        <taxon>Eukaryota</taxon>
        <taxon>Metazoa</taxon>
        <taxon>Ecdysozoa</taxon>
        <taxon>Nematoda</taxon>
        <taxon>Chromadorea</taxon>
        <taxon>Rhabditida</taxon>
        <taxon>Tylenchina</taxon>
        <taxon>Tylenchomorpha</taxon>
        <taxon>Sphaerularioidea</taxon>
        <taxon>Anguinidae</taxon>
        <taxon>Anguininae</taxon>
        <taxon>Ditylenchus</taxon>
    </lineage>
</organism>
<feature type="domain" description="Peptidase C1A papain C-terminal" evidence="1">
    <location>
        <begin position="643"/>
        <end position="871"/>
    </location>
</feature>
<keyword evidence="2" id="KW-1185">Reference proteome</keyword>
<sequence length="871" mass="97190">MWEQEPETASAGNAGQGGVVPILSAASATTERVLLRHKVVGQMQAAGGKMLKKSSSTSKRVPLSMVQAAQMIGGLYGISGGLKWTSTASSMDFYGISGGLLRRLRWSSITAQMEFYGSQVEFCSDLGQLIWHLRWTHAASHVSFTEYQVEFTTSRLDFFTDYVDSYGISGGLRWTFSATQVNLYGTQLDVAASQVEFYSISGNFSSDSGGLMWHLRTSSTSQVDFAGILGGLLRHLRCAALAIHVVGGRTSETSQVDFFLPIRVDIYGIIGGLLQRLRWTSAASEVVIYSISGEISGDFFYLGGHLQHLWVDFCADSGRLRRTFTASLVDLCGYSFLLRWTSTASLVDFYQVSNGRLRHLRWTSLASLVNFRADSGGLNWTSTASLVDFCGDSGGLRWTSTATEVLLHGTSADLLQRLCCGLKLTSNSTQPQVELYCNLGGLLRYHCPTHVVFHGSSGGFFIFRKVPKGNKTAAFTHLKMKKSFNGLAHASTDAAFQQGFKFLHDSAAGIEDFLLEMSDFSKRQWLIRILTALLDRRAFKLQIQLTRLHVMICSVLFEKSPNSATQNTINKLGYEPHSHLDRKFHQQLVADVNSNPKAKWKAVYNNSHPELVTLKWQKKRSNRNVCGHRRTDKIFDLSKNMSLPREFDASRNGQPVSPCIEWLTKVAVAHVVLSPLRRLSRNGVGTFLICALERAWSGHRAGYGSYEGCKPYEKSPSCGSPCSIDTYNGKQGVYDVCWSNCQPLYDKTYQQDLNKAKKVYWVKPNLLNNVIYSKTMNQMAEMLKNNNVDYQTLIKRELMLNGPMIACFVVYDEFQHYKSGIYESLTSTHTKELYGHCAKLIGWGEESGTPYWTYMNTWAALGEKTDSSVSL</sequence>
<dbReference type="Gene3D" id="3.90.70.10">
    <property type="entry name" value="Cysteine proteinases"/>
    <property type="match status" value="1"/>
</dbReference>